<evidence type="ECO:0000256" key="2">
    <source>
        <dbReference type="ARBA" id="ARBA00023015"/>
    </source>
</evidence>
<organism evidence="5 6">
    <name type="scientific">Hanseniaspora guilliermondii</name>
    <dbReference type="NCBI Taxonomy" id="56406"/>
    <lineage>
        <taxon>Eukaryota</taxon>
        <taxon>Fungi</taxon>
        <taxon>Dikarya</taxon>
        <taxon>Ascomycota</taxon>
        <taxon>Saccharomycotina</taxon>
        <taxon>Saccharomycetes</taxon>
        <taxon>Saccharomycodales</taxon>
        <taxon>Saccharomycodaceae</taxon>
        <taxon>Hanseniaspora</taxon>
    </lineage>
</organism>
<keyword evidence="3" id="KW-0804">Transcription</keyword>
<dbReference type="PANTHER" id="PTHR21277">
    <property type="entry name" value="TRANSCRIPTIONAL ADAPTER 1"/>
    <property type="match status" value="1"/>
</dbReference>
<dbReference type="Proteomes" id="UP000183365">
    <property type="component" value="Unassembled WGS sequence"/>
</dbReference>
<accession>A0A1L0FQ56</accession>
<name>A0A1L0FQ56_9ASCO</name>
<protein>
    <recommendedName>
        <fullName evidence="7">Transcriptional coactivator HFI1/ADA1</fullName>
    </recommendedName>
</protein>
<dbReference type="OrthoDB" id="3970911at2759"/>
<dbReference type="GO" id="GO:0006357">
    <property type="term" value="P:regulation of transcription by RNA polymerase II"/>
    <property type="evidence" value="ECO:0007669"/>
    <property type="project" value="TreeGrafter"/>
</dbReference>
<evidence type="ECO:0000313" key="6">
    <source>
        <dbReference type="Proteomes" id="UP000183365"/>
    </source>
</evidence>
<evidence type="ECO:0000256" key="4">
    <source>
        <dbReference type="ARBA" id="ARBA00023242"/>
    </source>
</evidence>
<dbReference type="InterPro" id="IPR024738">
    <property type="entry name" value="Hfi1/Tada1"/>
</dbReference>
<dbReference type="GO" id="GO:0000124">
    <property type="term" value="C:SAGA complex"/>
    <property type="evidence" value="ECO:0007669"/>
    <property type="project" value="TreeGrafter"/>
</dbReference>
<evidence type="ECO:0000256" key="1">
    <source>
        <dbReference type="ARBA" id="ARBA00004123"/>
    </source>
</evidence>
<evidence type="ECO:0000256" key="3">
    <source>
        <dbReference type="ARBA" id="ARBA00023163"/>
    </source>
</evidence>
<dbReference type="CDD" id="cd22933">
    <property type="entry name" value="HFD_HFI1"/>
    <property type="match status" value="1"/>
</dbReference>
<keyword evidence="2" id="KW-0805">Transcription regulation</keyword>
<keyword evidence="6" id="KW-1185">Reference proteome</keyword>
<dbReference type="EMBL" id="FQNF01000135">
    <property type="protein sequence ID" value="SGZ41702.1"/>
    <property type="molecule type" value="Genomic_DNA"/>
</dbReference>
<sequence length="581" mass="67052">MIDHVNLIFQLQALLGRERWIKYASILSQFIIGKISVDELHNELRENVLWKTDLLKINDVLFNDINKFKDSTSRKHKKTRKSFINKKLKLLEQVKSLNERKLYINKRIILIHNRLIIAFVGNIADELLVQGKPVVPESTLDDKSSTVQSSLDVTKLETNDESLDSSIKASVETSEEKDIQESTLKGIFTIDKDALDELEQQQKIMRANKSKSSGFDGLSAEEQKNLLNHKNSNLIFLNKILNTFPPEDKLRFSRIQKESGKKGFINSNVLKDKLNSLLKVPTGKEFIAVNINGHIPGRYLTDPQLAKNNSIQALYNITKQQQYENYIRMMNPALSINKLFDNKYMNSYLEENGLLEYNQKYKSNNNSHLKLTDVHFPLDGFLGTNQFSRDIQRGYEQPLCRELNDLPDIDNLNNRLVGEIRQLGMIGNVSPGCSELLLLGLHQYLCDIVEEVHDVIKYKRKKFSELYELNERGEYERVEIFNNTAEVEEPINQQPHTSITCEDVMDALIVNPSLIHQSIMPKDFISRDFLFNDDDFIRPKSVIDDLQVFESLDNRPVMSSSANQQGTQEELLWILRDTLMD</sequence>
<reference evidence="6" key="1">
    <citation type="submission" date="2016-11" db="EMBL/GenBank/DDBJ databases">
        <authorList>
            <person name="Guldener U."/>
        </authorList>
    </citation>
    <scope>NUCLEOTIDE SEQUENCE [LARGE SCALE GENOMIC DNA]</scope>
</reference>
<dbReference type="VEuPathDB" id="FungiDB:HGUI_03903"/>
<dbReference type="Pfam" id="PF12767">
    <property type="entry name" value="SAGA-Tad1"/>
    <property type="match status" value="1"/>
</dbReference>
<evidence type="ECO:0000313" key="5">
    <source>
        <dbReference type="EMBL" id="SGZ41702.1"/>
    </source>
</evidence>
<dbReference type="GO" id="GO:0005634">
    <property type="term" value="C:nucleus"/>
    <property type="evidence" value="ECO:0007669"/>
    <property type="project" value="UniProtKB-SubCell"/>
</dbReference>
<comment type="subcellular location">
    <subcellularLocation>
        <location evidence="1">Nucleus</location>
    </subcellularLocation>
</comment>
<dbReference type="AlphaFoldDB" id="A0A1L0FQ56"/>
<evidence type="ECO:0008006" key="7">
    <source>
        <dbReference type="Google" id="ProtNLM"/>
    </source>
</evidence>
<dbReference type="PANTHER" id="PTHR21277:SF5">
    <property type="entry name" value="TRANSCRIPTIONAL ADAPTER 1"/>
    <property type="match status" value="1"/>
</dbReference>
<proteinExistence type="predicted"/>
<dbReference type="GO" id="GO:0003713">
    <property type="term" value="F:transcription coactivator activity"/>
    <property type="evidence" value="ECO:0007669"/>
    <property type="project" value="TreeGrafter"/>
</dbReference>
<keyword evidence="4" id="KW-0539">Nucleus</keyword>
<gene>
    <name evidence="5" type="ORF">HGUI_03903</name>
</gene>